<dbReference type="Proteomes" id="UP000627984">
    <property type="component" value="Unassembled WGS sequence"/>
</dbReference>
<keyword evidence="1" id="KW-1133">Transmembrane helix</keyword>
<organism evidence="3 4">
    <name type="scientific">Planomonospora parontospora</name>
    <dbReference type="NCBI Taxonomy" id="58119"/>
    <lineage>
        <taxon>Bacteria</taxon>
        <taxon>Bacillati</taxon>
        <taxon>Actinomycetota</taxon>
        <taxon>Actinomycetes</taxon>
        <taxon>Streptosporangiales</taxon>
        <taxon>Streptosporangiaceae</taxon>
        <taxon>Planomonospora</taxon>
    </lineage>
</organism>
<dbReference type="PROSITE" id="PS50965">
    <property type="entry name" value="NERD"/>
    <property type="match status" value="1"/>
</dbReference>
<dbReference type="AlphaFoldDB" id="A0AA37F8L5"/>
<reference evidence="3" key="1">
    <citation type="journal article" date="2014" name="Int. J. Syst. Evol. Microbiol.">
        <title>Complete genome sequence of Corynebacterium casei LMG S-19264T (=DSM 44701T), isolated from a smear-ripened cheese.</title>
        <authorList>
            <consortium name="US DOE Joint Genome Institute (JGI-PGF)"/>
            <person name="Walter F."/>
            <person name="Albersmeier A."/>
            <person name="Kalinowski J."/>
            <person name="Ruckert C."/>
        </authorList>
    </citation>
    <scope>NUCLEOTIDE SEQUENCE</scope>
    <source>
        <strain evidence="3">JCM 3093</strain>
    </source>
</reference>
<accession>A0AA37F8L5</accession>
<sequence>MAVSRPGTSGAGGSAQARYRELWAEGRRQRLILRAVLALVAAVVVGWVWGWLAGLAAAVLVALVDAVYRWRTHEAVRTWRKGAAGERKTARMLRPLRRRGYTVLHDRALPNSRANVDHLVIGKNGVFVVDTKNWSKDKRITRRGRYVHIGGTWGDKAVRSVLFETRRVSDLLGAAVGRPVEVTPVLAIHGPNVPLLRVMKVDGVPLLRASQVRPWIARGGARLSVEEVARLSAAAERLFPPYTG</sequence>
<dbReference type="Pfam" id="PF08378">
    <property type="entry name" value="NERD"/>
    <property type="match status" value="1"/>
</dbReference>
<comment type="caution">
    <text evidence="3">The sequence shown here is derived from an EMBL/GenBank/DDBJ whole genome shotgun (WGS) entry which is preliminary data.</text>
</comment>
<dbReference type="EMBL" id="BMQD01000048">
    <property type="protein sequence ID" value="GGK99353.1"/>
    <property type="molecule type" value="Genomic_DNA"/>
</dbReference>
<dbReference type="InterPro" id="IPR011528">
    <property type="entry name" value="NERD"/>
</dbReference>
<protein>
    <recommendedName>
        <fullName evidence="2">NERD domain-containing protein</fullName>
    </recommendedName>
</protein>
<proteinExistence type="predicted"/>
<feature type="domain" description="NERD" evidence="2">
    <location>
        <begin position="81"/>
        <end position="195"/>
    </location>
</feature>
<evidence type="ECO:0000313" key="3">
    <source>
        <dbReference type="EMBL" id="GGK99353.1"/>
    </source>
</evidence>
<keyword evidence="1" id="KW-0812">Transmembrane</keyword>
<evidence type="ECO:0000313" key="4">
    <source>
        <dbReference type="Proteomes" id="UP000627984"/>
    </source>
</evidence>
<name>A0AA37F8L5_9ACTN</name>
<dbReference type="RefSeq" id="WP_191898527.1">
    <property type="nucleotide sequence ID" value="NZ_BMQD01000048.1"/>
</dbReference>
<evidence type="ECO:0000259" key="2">
    <source>
        <dbReference type="PROSITE" id="PS50965"/>
    </source>
</evidence>
<gene>
    <name evidence="3" type="ORF">GCM10010126_68610</name>
</gene>
<reference evidence="3" key="2">
    <citation type="submission" date="2022-09" db="EMBL/GenBank/DDBJ databases">
        <authorList>
            <person name="Sun Q."/>
            <person name="Ohkuma M."/>
        </authorList>
    </citation>
    <scope>NUCLEOTIDE SEQUENCE</scope>
    <source>
        <strain evidence="3">JCM 3093</strain>
    </source>
</reference>
<feature type="transmembrane region" description="Helical" evidence="1">
    <location>
        <begin position="31"/>
        <end position="49"/>
    </location>
</feature>
<evidence type="ECO:0000256" key="1">
    <source>
        <dbReference type="SAM" id="Phobius"/>
    </source>
</evidence>
<keyword evidence="1" id="KW-0472">Membrane</keyword>